<sequence>MLKYQFKMNPGERFKINTVSLVDYILSLNAVNLPTTHLKIVKGFILGSDPNKLIELFIKHSRHIWNQIKDSDEKYFISNSKVIFAIFSKDKIDAIVNLIESDSINSKSKVVIWKYFSSFVRISINYLLEQDSFDEHVREEARMWNIRIK</sequence>
<organism evidence="1">
    <name type="scientific">Pithovirus LCPAC406</name>
    <dbReference type="NCBI Taxonomy" id="2506599"/>
    <lineage>
        <taxon>Viruses</taxon>
        <taxon>Pithoviruses</taxon>
    </lineage>
</organism>
<name>A0A481ZDS3_9VIRU</name>
<proteinExistence type="predicted"/>
<evidence type="ECO:0000313" key="1">
    <source>
        <dbReference type="EMBL" id="QBK93806.1"/>
    </source>
</evidence>
<protein>
    <submittedName>
        <fullName evidence="1">Uncharacterized protein</fullName>
    </submittedName>
</protein>
<gene>
    <name evidence="1" type="ORF">LCPAC406_01200</name>
</gene>
<accession>A0A481ZDS3</accession>
<reference evidence="1" key="1">
    <citation type="journal article" date="2019" name="MBio">
        <title>Virus Genomes from Deep Sea Sediments Expand the Ocean Megavirome and Support Independent Origins of Viral Gigantism.</title>
        <authorList>
            <person name="Backstrom D."/>
            <person name="Yutin N."/>
            <person name="Jorgensen S.L."/>
            <person name="Dharamshi J."/>
            <person name="Homa F."/>
            <person name="Zaremba-Niedwiedzka K."/>
            <person name="Spang A."/>
            <person name="Wolf Y.I."/>
            <person name="Koonin E.V."/>
            <person name="Ettema T.J."/>
        </authorList>
    </citation>
    <scope>NUCLEOTIDE SEQUENCE</scope>
</reference>
<dbReference type="EMBL" id="MK500605">
    <property type="protein sequence ID" value="QBK93806.1"/>
    <property type="molecule type" value="Genomic_DNA"/>
</dbReference>